<evidence type="ECO:0000313" key="5">
    <source>
        <dbReference type="EMBL" id="KDN44546.1"/>
    </source>
</evidence>
<proteinExistence type="predicted"/>
<sequence length="1534" mass="156715">MAPPATLPCLAVARLKYKSPHKQDLTFAKGEKIRVQSTAPKTEDNQDEDEEEEEDEWFIGESLDGSRKGIFPGGLVNFLEGEQEEQVAAVVAAIPTASQNQTDSSGKAESDPPASTEGVPASVDPSNDEQSVSVAAAAAGDNKVQAIPATQEPATSLSQESSAPANFASVRETSEGQHVTSQDVETNINLTPATPAPAPVQSSNPKPTPAPAVAATNKPTVPLKIGNSLRDRIAAFNKPLDSANNNGSQVPLPRPAGGGGWKRPPPPPAGEKPLLPMPGQLGVNKPTQMLAGIRQMAAAAAPARPGLGARTESEEKSPEISAAVTACSPTEAAITEVANAGASGGFSAADAKTSIKMSLKERMAALQRGQLGSAGSAPDGSAAAADTAAGAGAGGSDADATLGLRTKSPPPPLAPKPGKLSAERRTAAMAGIGMGVGFGGAAVAAGTEPEDITRQKSRDSITSASARSYGLDEPAATMNVVATPSTTTMGVLRDEPLQVDDVAAIESASSQTHVQDGGSVVAAADGDASPESAQVPERTPEEEEAARRAAIAQRMARLGGKRLGGGPATGAGPALFGAPMPPRSKQTSLSPTRPTFIEGTTLEGGVTEEADGVAGNSTADAPAIGEAADNLTSAATATVAPQQQQQSTLAVPRRAAPPRRKKSAPKEPELELGANAASPASTADVRGNADTGDAIPDPAAVDSAAAAETQSDASASVTNDVVDSTLEGPREATSEATALTSAPDHESDTMDGLGLQRRGSGIEDASSTDGGAGTSITPVSDVNIQEYTRQLEEFVKGDESAVDEAVLPEAEQVHEAATAEHGAAPEDEAEGAGEVHETVSGPERRVSVLSSVGRAASVRSITSAAGGEGPAPPTSRPGSVRPPVPRTFASPPPLSGATATAGDASAVTTPAVGRSILRASTASPPPPRRAVPTPVPPKSPSPAIPGVTPRFGLSEEEREAAAATETEEVPMPQSIDAALAGPALAAPKPRMALPAEDEAFEDDEAPDTQSAAAAAVPVEPEAAELHQPEAAEAAAQLTEEEEEAQRRARIAQKMARLGGQKIGGALPMGIMGAPMPLRRAVPAPEGVVDTGSGEAGAPGDHADLATPPPKPPTRNVPAGGIAIPGLVASQVQTQTAAEDFSTVGEHVPVAETPEMIPRDAAASPVRLAKRQSTLASKDVEHLELASVDPAVAILSPISPNPLPGTLPKPPSRSAPVPSVLAAAAPLPHETLQHAEPEADANAELETQPELLQETRTSAMPTGEAPAQGAGIGFRSNSRDLDLMPSSHWWRLGTSPLRLPMTVSGRPDAIMFADTATATKRGRTKHTAEVHVLFEDYSQTIIDLSFEEDDADEANTTLTQRHLFPPAKPTRELLEHFAVKAGAALASAAIAIGGGKNAKAVGDGSPQAFLQAVLQAAPQTLPPVGTSYGVPILVQAGPMVTESGADDIKVGDFVVCYGADLSGRKGFAPYHLQIGSPNDPTAAIVVEYDEKKRKVRCILQRRAPEEVSIRLDDLKAGIIKVGRPIPREGWIEDWA</sequence>
<feature type="region of interest" description="Disordered" evidence="3">
    <location>
        <begin position="90"/>
        <end position="132"/>
    </location>
</feature>
<dbReference type="Pfam" id="PF07653">
    <property type="entry name" value="SH3_2"/>
    <property type="match status" value="1"/>
</dbReference>
<dbReference type="InterPro" id="IPR001452">
    <property type="entry name" value="SH3_domain"/>
</dbReference>
<feature type="domain" description="SH3" evidence="4">
    <location>
        <begin position="6"/>
        <end position="81"/>
    </location>
</feature>
<feature type="compositionally biased region" description="Low complexity" evidence="3">
    <location>
        <begin position="632"/>
        <end position="654"/>
    </location>
</feature>
<dbReference type="STRING" id="1037660.A0A066VSU8"/>
<feature type="region of interest" description="Disordered" evidence="3">
    <location>
        <begin position="239"/>
        <end position="271"/>
    </location>
</feature>
<feature type="region of interest" description="Disordered" evidence="3">
    <location>
        <begin position="1089"/>
        <end position="1110"/>
    </location>
</feature>
<dbReference type="PROSITE" id="PS50002">
    <property type="entry name" value="SH3"/>
    <property type="match status" value="1"/>
</dbReference>
<feature type="compositionally biased region" description="Low complexity" evidence="3">
    <location>
        <begin position="693"/>
        <end position="716"/>
    </location>
</feature>
<feature type="compositionally biased region" description="Low complexity" evidence="3">
    <location>
        <begin position="1011"/>
        <end position="1020"/>
    </location>
</feature>
<name>A0A066VSU8_TILAU</name>
<evidence type="ECO:0000313" key="6">
    <source>
        <dbReference type="Proteomes" id="UP000027361"/>
    </source>
</evidence>
<dbReference type="GeneID" id="25267233"/>
<gene>
    <name evidence="5" type="ORF">K437DRAFT_294804</name>
</gene>
<dbReference type="InterPro" id="IPR036028">
    <property type="entry name" value="SH3-like_dom_sf"/>
</dbReference>
<feature type="compositionally biased region" description="Low complexity" evidence="3">
    <location>
        <begin position="977"/>
        <end position="987"/>
    </location>
</feature>
<protein>
    <recommendedName>
        <fullName evidence="4">SH3 domain-containing protein</fullName>
    </recommendedName>
</protein>
<feature type="region of interest" description="Disordered" evidence="3">
    <location>
        <begin position="522"/>
        <end position="783"/>
    </location>
</feature>
<feature type="region of interest" description="Disordered" evidence="3">
    <location>
        <begin position="150"/>
        <end position="215"/>
    </location>
</feature>
<feature type="compositionally biased region" description="Polar residues" evidence="3">
    <location>
        <begin position="765"/>
        <end position="783"/>
    </location>
</feature>
<dbReference type="Gene3D" id="2.30.30.40">
    <property type="entry name" value="SH3 Domains"/>
    <property type="match status" value="1"/>
</dbReference>
<dbReference type="Proteomes" id="UP000027361">
    <property type="component" value="Unassembled WGS sequence"/>
</dbReference>
<dbReference type="RefSeq" id="XP_013242820.1">
    <property type="nucleotide sequence ID" value="XM_013387366.1"/>
</dbReference>
<feature type="compositionally biased region" description="Acidic residues" evidence="3">
    <location>
        <begin position="995"/>
        <end position="1006"/>
    </location>
</feature>
<dbReference type="InterPro" id="IPR057402">
    <property type="entry name" value="AIM3_BBC1_C"/>
</dbReference>
<feature type="compositionally biased region" description="Pro residues" evidence="3">
    <location>
        <begin position="870"/>
        <end position="894"/>
    </location>
</feature>
<feature type="region of interest" description="Disordered" evidence="3">
    <location>
        <begin position="27"/>
        <end position="64"/>
    </location>
</feature>
<feature type="compositionally biased region" description="Low complexity" evidence="3">
    <location>
        <begin position="895"/>
        <end position="909"/>
    </location>
</feature>
<feature type="compositionally biased region" description="Polar residues" evidence="3">
    <location>
        <begin position="96"/>
        <end position="107"/>
    </location>
</feature>
<feature type="compositionally biased region" description="Polar residues" evidence="3">
    <location>
        <begin position="584"/>
        <end position="593"/>
    </location>
</feature>
<feature type="compositionally biased region" description="Acidic residues" evidence="3">
    <location>
        <begin position="45"/>
        <end position="58"/>
    </location>
</feature>
<feature type="region of interest" description="Disordered" evidence="3">
    <location>
        <begin position="301"/>
        <end position="322"/>
    </location>
</feature>
<feature type="compositionally biased region" description="Low complexity" evidence="3">
    <location>
        <begin position="548"/>
        <end position="558"/>
    </location>
</feature>
<evidence type="ECO:0000256" key="1">
    <source>
        <dbReference type="ARBA" id="ARBA00022443"/>
    </source>
</evidence>
<accession>A0A066VSU8</accession>
<dbReference type="SMART" id="SM00326">
    <property type="entry name" value="SH3"/>
    <property type="match status" value="1"/>
</dbReference>
<evidence type="ECO:0000256" key="3">
    <source>
        <dbReference type="SAM" id="MobiDB-lite"/>
    </source>
</evidence>
<dbReference type="SUPFAM" id="SSF50044">
    <property type="entry name" value="SH3-domain"/>
    <property type="match status" value="1"/>
</dbReference>
<dbReference type="HOGENOM" id="CLU_247110_0_0_1"/>
<dbReference type="EMBL" id="JMSN01000050">
    <property type="protein sequence ID" value="KDN44546.1"/>
    <property type="molecule type" value="Genomic_DNA"/>
</dbReference>
<feature type="compositionally biased region" description="Low complexity" evidence="3">
    <location>
        <begin position="301"/>
        <end position="310"/>
    </location>
</feature>
<feature type="region of interest" description="Disordered" evidence="3">
    <location>
        <begin position="796"/>
        <end position="1048"/>
    </location>
</feature>
<feature type="compositionally biased region" description="Basic and acidic residues" evidence="3">
    <location>
        <begin position="833"/>
        <end position="846"/>
    </location>
</feature>
<dbReference type="OrthoDB" id="207120at2759"/>
<feature type="compositionally biased region" description="Low complexity" evidence="3">
    <location>
        <begin position="373"/>
        <end position="400"/>
    </location>
</feature>
<feature type="compositionally biased region" description="Pro residues" evidence="3">
    <location>
        <begin position="923"/>
        <end position="943"/>
    </location>
</feature>
<organism evidence="5 6">
    <name type="scientific">Tilletiaria anomala (strain ATCC 24038 / CBS 436.72 / UBC 951)</name>
    <dbReference type="NCBI Taxonomy" id="1037660"/>
    <lineage>
        <taxon>Eukaryota</taxon>
        <taxon>Fungi</taxon>
        <taxon>Dikarya</taxon>
        <taxon>Basidiomycota</taxon>
        <taxon>Ustilaginomycotina</taxon>
        <taxon>Exobasidiomycetes</taxon>
        <taxon>Georgefischeriales</taxon>
        <taxon>Tilletiariaceae</taxon>
        <taxon>Tilletiaria</taxon>
    </lineage>
</organism>
<reference evidence="5 6" key="1">
    <citation type="submission" date="2014-05" db="EMBL/GenBank/DDBJ databases">
        <title>Draft genome sequence of a rare smut relative, Tilletiaria anomala UBC 951.</title>
        <authorList>
            <consortium name="DOE Joint Genome Institute"/>
            <person name="Toome M."/>
            <person name="Kuo A."/>
            <person name="Henrissat B."/>
            <person name="Lipzen A."/>
            <person name="Tritt A."/>
            <person name="Yoshinaga Y."/>
            <person name="Zane M."/>
            <person name="Barry K."/>
            <person name="Grigoriev I.V."/>
            <person name="Spatafora J.W."/>
            <person name="Aimea M.C."/>
        </authorList>
    </citation>
    <scope>NUCLEOTIDE SEQUENCE [LARGE SCALE GENOMIC DNA]</scope>
    <source>
        <strain evidence="5 6">UBC 951</strain>
    </source>
</reference>
<dbReference type="InParanoid" id="A0A066VSU8"/>
<evidence type="ECO:0000259" key="4">
    <source>
        <dbReference type="PROSITE" id="PS50002"/>
    </source>
</evidence>
<keyword evidence="6" id="KW-1185">Reference proteome</keyword>
<evidence type="ECO:0000256" key="2">
    <source>
        <dbReference type="PROSITE-ProRule" id="PRU00192"/>
    </source>
</evidence>
<dbReference type="OMA" id="TMHQKYN"/>
<feature type="compositionally biased region" description="Polar residues" evidence="3">
    <location>
        <begin position="176"/>
        <end position="192"/>
    </location>
</feature>
<feature type="compositionally biased region" description="Polar residues" evidence="3">
    <location>
        <begin position="152"/>
        <end position="164"/>
    </location>
</feature>
<dbReference type="Pfam" id="PF25459">
    <property type="entry name" value="AIM3_BBC1_C"/>
    <property type="match status" value="1"/>
</dbReference>
<feature type="region of interest" description="Disordered" evidence="3">
    <location>
        <begin position="371"/>
        <end position="423"/>
    </location>
</feature>
<comment type="caution">
    <text evidence="5">The sequence shown here is derived from an EMBL/GenBank/DDBJ whole genome shotgun (WGS) entry which is preliminary data.</text>
</comment>
<keyword evidence="1 2" id="KW-0728">SH3 domain</keyword>